<sequence>MGTQLLFTDIRVAAELLVNQLRGYQVAERERKKLKRTLNDISSLIPVTILMLLPVSAIGHAAILAAIKRYIPFLIPSPYSSE</sequence>
<keyword evidence="1" id="KW-0812">Transmembrane</keyword>
<evidence type="ECO:0008006" key="4">
    <source>
        <dbReference type="Google" id="ProtNLM"/>
    </source>
</evidence>
<dbReference type="PANTHER" id="PTHR14009:SF34">
    <property type="entry name" value="LETM1 RBD DOMAIN-CONTAINING PROTEIN"/>
    <property type="match status" value="1"/>
</dbReference>
<evidence type="ECO:0000313" key="2">
    <source>
        <dbReference type="EMBL" id="KAL0010358.1"/>
    </source>
</evidence>
<reference evidence="2 3" key="1">
    <citation type="submission" date="2024-01" db="EMBL/GenBank/DDBJ databases">
        <title>A telomere-to-telomere, gap-free genome of sweet tea (Lithocarpus litseifolius).</title>
        <authorList>
            <person name="Zhou J."/>
        </authorList>
    </citation>
    <scope>NUCLEOTIDE SEQUENCE [LARGE SCALE GENOMIC DNA]</scope>
    <source>
        <strain evidence="2">Zhou-2022a</strain>
        <tissue evidence="2">Leaf</tissue>
    </source>
</reference>
<dbReference type="GO" id="GO:0030003">
    <property type="term" value="P:intracellular monoatomic cation homeostasis"/>
    <property type="evidence" value="ECO:0007669"/>
    <property type="project" value="TreeGrafter"/>
</dbReference>
<keyword evidence="3" id="KW-1185">Reference proteome</keyword>
<dbReference type="AlphaFoldDB" id="A0AAW2DLB0"/>
<protein>
    <recommendedName>
        <fullName evidence="4">Letm1 RBD domain-containing protein</fullName>
    </recommendedName>
</protein>
<comment type="caution">
    <text evidence="2">The sequence shown here is derived from an EMBL/GenBank/DDBJ whole genome shotgun (WGS) entry which is preliminary data.</text>
</comment>
<evidence type="ECO:0000256" key="1">
    <source>
        <dbReference type="SAM" id="Phobius"/>
    </source>
</evidence>
<proteinExistence type="predicted"/>
<accession>A0AAW2DLB0</accession>
<gene>
    <name evidence="2" type="ORF">SO802_005466</name>
</gene>
<dbReference type="Proteomes" id="UP001459277">
    <property type="component" value="Unassembled WGS sequence"/>
</dbReference>
<name>A0AAW2DLB0_9ROSI</name>
<dbReference type="InterPro" id="IPR044202">
    <property type="entry name" value="LETM1/MDM38-like"/>
</dbReference>
<dbReference type="PANTHER" id="PTHR14009">
    <property type="entry name" value="LEUCINE ZIPPER-EF-HAND CONTAINING TRANSMEMBRANE PROTEIN"/>
    <property type="match status" value="1"/>
</dbReference>
<dbReference type="EMBL" id="JAZDWU010000002">
    <property type="protein sequence ID" value="KAL0010358.1"/>
    <property type="molecule type" value="Genomic_DNA"/>
</dbReference>
<keyword evidence="1" id="KW-1133">Transmembrane helix</keyword>
<evidence type="ECO:0000313" key="3">
    <source>
        <dbReference type="Proteomes" id="UP001459277"/>
    </source>
</evidence>
<feature type="transmembrane region" description="Helical" evidence="1">
    <location>
        <begin position="44"/>
        <end position="67"/>
    </location>
</feature>
<keyword evidence="1" id="KW-0472">Membrane</keyword>
<dbReference type="GO" id="GO:0005743">
    <property type="term" value="C:mitochondrial inner membrane"/>
    <property type="evidence" value="ECO:0007669"/>
    <property type="project" value="InterPro"/>
</dbReference>
<organism evidence="2 3">
    <name type="scientific">Lithocarpus litseifolius</name>
    <dbReference type="NCBI Taxonomy" id="425828"/>
    <lineage>
        <taxon>Eukaryota</taxon>
        <taxon>Viridiplantae</taxon>
        <taxon>Streptophyta</taxon>
        <taxon>Embryophyta</taxon>
        <taxon>Tracheophyta</taxon>
        <taxon>Spermatophyta</taxon>
        <taxon>Magnoliopsida</taxon>
        <taxon>eudicotyledons</taxon>
        <taxon>Gunneridae</taxon>
        <taxon>Pentapetalae</taxon>
        <taxon>rosids</taxon>
        <taxon>fabids</taxon>
        <taxon>Fagales</taxon>
        <taxon>Fagaceae</taxon>
        <taxon>Lithocarpus</taxon>
    </lineage>
</organism>